<dbReference type="SUPFAM" id="SSF52047">
    <property type="entry name" value="RNI-like"/>
    <property type="match status" value="1"/>
</dbReference>
<keyword evidence="3" id="KW-1185">Reference proteome</keyword>
<comment type="subcellular location">
    <subcellularLocation>
        <location evidence="1">Cytoplasm</location>
        <location evidence="1">Cytoskeleton</location>
        <location evidence="1">Cilium axoneme</location>
    </subcellularLocation>
</comment>
<evidence type="ECO:0000313" key="2">
    <source>
        <dbReference type="EMBL" id="KAK9808105.1"/>
    </source>
</evidence>
<protein>
    <submittedName>
        <fullName evidence="2">Uncharacterized protein</fullName>
    </submittedName>
</protein>
<evidence type="ECO:0000256" key="1">
    <source>
        <dbReference type="ARBA" id="ARBA00004430"/>
    </source>
</evidence>
<dbReference type="Gene3D" id="3.80.10.10">
    <property type="entry name" value="Ribonuclease Inhibitor"/>
    <property type="match status" value="1"/>
</dbReference>
<dbReference type="GO" id="GO:0005930">
    <property type="term" value="C:axoneme"/>
    <property type="evidence" value="ECO:0007669"/>
    <property type="project" value="UniProtKB-SubCell"/>
</dbReference>
<name>A0AAW1PE37_9CHLO</name>
<dbReference type="InterPro" id="IPR032675">
    <property type="entry name" value="LRR_dom_sf"/>
</dbReference>
<sequence length="654" mass="72484">MHTSSVAALSSLSRLTSITIGRVPGCALDLRPLRALPHLSKLHLWSAHAQHSGTLCFSELLSLRDLALLGFEVSWNSMSVLRDELDAVLSQGSLEQLQVAVKHAAYQLVIPQDSPLHTLLVSAWYGIPEGVEGQLSKLKVLALYHVSDEAEPYLSALTALEALSLAGSSINEGNFDDEAEEELGLCPQQLTHMTRLRVLDLRCDFQKDLHDFGNPRHPGTSKEVEAIDEERVRMFVTGFYANNQVYSAFSSHAIPKRLDLWTRDRSEPSCAVNHQGTLIITSRGFDLTVWRLKLTSQRSLKRVVWKGSAEAFGSLPDVTYTWSKLDAYVAILVSCPELDAVYVYNTGEEGLDEVAFLPEDAEHFFQPQFNSTEQQLILPWRHADTTRMYLNIYDPATCQHTAKVPVNGEQFPRRFFEFEPNTGIFATTSKESAVLFDSSGQLVGSAYNITCGSSSIFPKIAFSPSGSQLAMFHECGQGSESRPHVEICDIASGARKQFHGPADQSMLQAVSTARYLHMSLYSLVTIIGSRMKLFSLKQESFGQQVQIVHDVRHNNVQMSPDGIFLAAIVHKEAAGLTLGAYCLQIYELATGRLLHSYPTDEWLSAGECSREDDNVTITLHWASSGLCLFVGVSNLSYGAADEREMTQTLFTFAF</sequence>
<reference evidence="2 3" key="1">
    <citation type="journal article" date="2024" name="Nat. Commun.">
        <title>Phylogenomics reveals the evolutionary origins of lichenization in chlorophyte algae.</title>
        <authorList>
            <person name="Puginier C."/>
            <person name="Libourel C."/>
            <person name="Otte J."/>
            <person name="Skaloud P."/>
            <person name="Haon M."/>
            <person name="Grisel S."/>
            <person name="Petersen M."/>
            <person name="Berrin J.G."/>
            <person name="Delaux P.M."/>
            <person name="Dal Grande F."/>
            <person name="Keller J."/>
        </authorList>
    </citation>
    <scope>NUCLEOTIDE SEQUENCE [LARGE SCALE GENOMIC DNA]</scope>
    <source>
        <strain evidence="2 3">SAG 2036</strain>
    </source>
</reference>
<gene>
    <name evidence="2" type="ORF">WJX73_006626</name>
</gene>
<dbReference type="SUPFAM" id="SSF69322">
    <property type="entry name" value="Tricorn protease domain 2"/>
    <property type="match status" value="1"/>
</dbReference>
<organism evidence="2 3">
    <name type="scientific">Symbiochloris irregularis</name>
    <dbReference type="NCBI Taxonomy" id="706552"/>
    <lineage>
        <taxon>Eukaryota</taxon>
        <taxon>Viridiplantae</taxon>
        <taxon>Chlorophyta</taxon>
        <taxon>core chlorophytes</taxon>
        <taxon>Trebouxiophyceae</taxon>
        <taxon>Trebouxiales</taxon>
        <taxon>Trebouxiaceae</taxon>
        <taxon>Symbiochloris</taxon>
    </lineage>
</organism>
<dbReference type="Proteomes" id="UP001465755">
    <property type="component" value="Unassembled WGS sequence"/>
</dbReference>
<evidence type="ECO:0000313" key="3">
    <source>
        <dbReference type="Proteomes" id="UP001465755"/>
    </source>
</evidence>
<accession>A0AAW1PE37</accession>
<proteinExistence type="predicted"/>
<dbReference type="EMBL" id="JALJOQ010000027">
    <property type="protein sequence ID" value="KAK9808105.1"/>
    <property type="molecule type" value="Genomic_DNA"/>
</dbReference>
<dbReference type="AlphaFoldDB" id="A0AAW1PE37"/>
<comment type="caution">
    <text evidence="2">The sequence shown here is derived from an EMBL/GenBank/DDBJ whole genome shotgun (WGS) entry which is preliminary data.</text>
</comment>